<name>A0AC61DAH1_9FIRM</name>
<dbReference type="EMBL" id="PEDL01000014">
    <property type="protein sequence ID" value="PHV70053.1"/>
    <property type="molecule type" value="Genomic_DNA"/>
</dbReference>
<gene>
    <name evidence="1" type="ORF">CS063_12155</name>
</gene>
<protein>
    <submittedName>
        <fullName evidence="1">Glycoside hydrolase family 2</fullName>
    </submittedName>
</protein>
<evidence type="ECO:0000313" key="1">
    <source>
        <dbReference type="EMBL" id="PHV70053.1"/>
    </source>
</evidence>
<proteinExistence type="predicted"/>
<organism evidence="1 2">
    <name type="scientific">Sporanaerobium hydrogeniformans</name>
    <dbReference type="NCBI Taxonomy" id="3072179"/>
    <lineage>
        <taxon>Bacteria</taxon>
        <taxon>Bacillati</taxon>
        <taxon>Bacillota</taxon>
        <taxon>Clostridia</taxon>
        <taxon>Lachnospirales</taxon>
        <taxon>Lachnospiraceae</taxon>
        <taxon>Sporanaerobium</taxon>
    </lineage>
</organism>
<accession>A0AC61DAH1</accession>
<comment type="caution">
    <text evidence="1">The sequence shown here is derived from an EMBL/GenBank/DDBJ whole genome shotgun (WGS) entry which is preliminary data.</text>
</comment>
<reference evidence="1" key="1">
    <citation type="submission" date="2017-10" db="EMBL/GenBank/DDBJ databases">
        <title>Genome sequence of cellulolytic Lachnospiraceae bacterium XHS1971 isolated from hotspring sediment.</title>
        <authorList>
            <person name="Vasudevan G."/>
            <person name="Joshi A.J."/>
            <person name="Hivarkar S."/>
            <person name="Lanjekar V.B."/>
            <person name="Dhakephalkar P.K."/>
            <person name="Dagar S."/>
        </authorList>
    </citation>
    <scope>NUCLEOTIDE SEQUENCE</scope>
    <source>
        <strain evidence="1">XHS1971</strain>
    </source>
</reference>
<evidence type="ECO:0000313" key="2">
    <source>
        <dbReference type="Proteomes" id="UP000224460"/>
    </source>
</evidence>
<dbReference type="Proteomes" id="UP000224460">
    <property type="component" value="Unassembled WGS sequence"/>
</dbReference>
<sequence>MKENHEVQVKRNFDESFDNVLIFDYDKAYEEGTVGAEELIYSDGRERLSLNGKWRFHVDVFDSAIRGRFFDEVLKDRQGRDIPSDFSFETWEEVEVPGQWNTVRPEYALYEGTSLYLKDFDYSTLKGEEKVFLRIGAANYECRVWLNKQYLGKHVGGFTPFMFDVTHQLQEKNRLLIYVNNTRKSEAVPSLNFDWFNYGGLTRGVELIKVPREYIKTFKLNLVSDNQYDKLELQVELGGYIGRARVCTLSIPELGISRELEIDNKGKVQAIIKAKPELWSPDNPKCYQVKLKCDEDEVTDQIGFRQISTSGHRILLNGKDIFLKGLCVHEESPLHQRSVSEEDIREVIREAKTLNCNFLRLTHYPHSEKMSQLADEMGIMLWEEIPVYWCLEFANPTTYKNAQNQMRELIKRDNNRASVIIWSIGNENPDTEERLAFMSGLAHTVKEMDDSRLVAASCLIDLDLYQIKDRLTEHIDIIGVNEYYGWYFRDYDGLIKILDNSHVDKPVIITETGAEAVSGRHGQADELYTEECQDAMYQNQFKVISKYAYIRGITPWIMYDHASMRRMSTIQKGYNLKGIISNDRKHKKLAYYTVQEFYSKY</sequence>
<keyword evidence="1" id="KW-0378">Hydrolase</keyword>
<keyword evidence="2" id="KW-1185">Reference proteome</keyword>